<dbReference type="EMBL" id="BAAFRS010000082">
    <property type="protein sequence ID" value="GAB1221546.1"/>
    <property type="molecule type" value="Genomic_DNA"/>
</dbReference>
<sequence length="263" mass="29291">MDFGDDQDFVTFDIGSAGDFDDFDFSTPENPPVNQPNSQIGMKSVSPMLSPTVITSVEQNESATSQQLRNVAVEGNISEEIEPPLLEELGIDFSLITKRIISRLNPFGSIEAIESDVIGSLFFGLLLGVSILLTGKFRFGYVFGFTIIGSLAEYFILNLLSNKDIDYFVVLTNLGYSSYPLVLLGIASLFVSFVSFFTLSRLYCNNFIRNITILIIIAIFAIVWCTYASSRLFTTLQEIVDKKILVAYPMALYFILFVLLVMC</sequence>
<feature type="transmembrane region" description="Helical" evidence="6">
    <location>
        <begin position="245"/>
        <end position="262"/>
    </location>
</feature>
<evidence type="ECO:0000256" key="3">
    <source>
        <dbReference type="ARBA" id="ARBA00022692"/>
    </source>
</evidence>
<keyword evidence="4 6" id="KW-1133">Transmembrane helix</keyword>
<name>A0ABQ0DFA6_9EUKA</name>
<evidence type="ECO:0000256" key="5">
    <source>
        <dbReference type="ARBA" id="ARBA00023136"/>
    </source>
</evidence>
<feature type="transmembrane region" description="Helical" evidence="6">
    <location>
        <begin position="117"/>
        <end position="134"/>
    </location>
</feature>
<evidence type="ECO:0000313" key="7">
    <source>
        <dbReference type="EMBL" id="GAB1221546.1"/>
    </source>
</evidence>
<dbReference type="Proteomes" id="UP001628156">
    <property type="component" value="Unassembled WGS sequence"/>
</dbReference>
<keyword evidence="8" id="KW-1185">Reference proteome</keyword>
<feature type="transmembrane region" description="Helical" evidence="6">
    <location>
        <begin position="141"/>
        <end position="161"/>
    </location>
</feature>
<accession>A0ABQ0DFA6</accession>
<organism evidence="7 8">
    <name type="scientific">Entamoeba nuttalli</name>
    <dbReference type="NCBI Taxonomy" id="412467"/>
    <lineage>
        <taxon>Eukaryota</taxon>
        <taxon>Amoebozoa</taxon>
        <taxon>Evosea</taxon>
        <taxon>Archamoebae</taxon>
        <taxon>Mastigamoebida</taxon>
        <taxon>Entamoebidae</taxon>
        <taxon>Entamoeba</taxon>
    </lineage>
</organism>
<proteinExistence type="inferred from homology"/>
<keyword evidence="3 6" id="KW-0812">Transmembrane</keyword>
<evidence type="ECO:0000256" key="2">
    <source>
        <dbReference type="ARBA" id="ARBA00010596"/>
    </source>
</evidence>
<gene>
    <name evidence="7" type="ORF">ENUP19_0082G0077</name>
</gene>
<reference evidence="7 8" key="1">
    <citation type="journal article" date="2019" name="PLoS Negl. Trop. Dis.">
        <title>Whole genome sequencing of Entamoeba nuttalli reveals mammalian host-related molecular signatures and a novel octapeptide-repeat surface protein.</title>
        <authorList>
            <person name="Tanaka M."/>
            <person name="Makiuchi T."/>
            <person name="Komiyama T."/>
            <person name="Shiina T."/>
            <person name="Osaki K."/>
            <person name="Tachibana H."/>
        </authorList>
    </citation>
    <scope>NUCLEOTIDE SEQUENCE [LARGE SCALE GENOMIC DNA]</scope>
    <source>
        <strain evidence="7 8">P19-061405</strain>
    </source>
</reference>
<keyword evidence="5 6" id="KW-0472">Membrane</keyword>
<protein>
    <recommendedName>
        <fullName evidence="9">Golgi membrane protein</fullName>
    </recommendedName>
</protein>
<dbReference type="PANTHER" id="PTHR21236:SF2">
    <property type="entry name" value="PROTEIN YIPF"/>
    <property type="match status" value="1"/>
</dbReference>
<comment type="subcellular location">
    <subcellularLocation>
        <location evidence="1">Membrane</location>
        <topology evidence="1">Multi-pass membrane protein</topology>
    </subcellularLocation>
</comment>
<comment type="similarity">
    <text evidence="2">Belongs to the YIP1 family.</text>
</comment>
<evidence type="ECO:0000256" key="4">
    <source>
        <dbReference type="ARBA" id="ARBA00022989"/>
    </source>
</evidence>
<comment type="caution">
    <text evidence="7">The sequence shown here is derived from an EMBL/GenBank/DDBJ whole genome shotgun (WGS) entry which is preliminary data.</text>
</comment>
<evidence type="ECO:0008006" key="9">
    <source>
        <dbReference type="Google" id="ProtNLM"/>
    </source>
</evidence>
<feature type="transmembrane region" description="Helical" evidence="6">
    <location>
        <begin position="181"/>
        <end position="199"/>
    </location>
</feature>
<feature type="transmembrane region" description="Helical" evidence="6">
    <location>
        <begin position="211"/>
        <end position="233"/>
    </location>
</feature>
<dbReference type="PANTHER" id="PTHR21236">
    <property type="entry name" value="GOLGI MEMBRANE PROTEIN YIP1"/>
    <property type="match status" value="1"/>
</dbReference>
<evidence type="ECO:0000256" key="6">
    <source>
        <dbReference type="SAM" id="Phobius"/>
    </source>
</evidence>
<evidence type="ECO:0000313" key="8">
    <source>
        <dbReference type="Proteomes" id="UP001628156"/>
    </source>
</evidence>
<evidence type="ECO:0000256" key="1">
    <source>
        <dbReference type="ARBA" id="ARBA00004141"/>
    </source>
</evidence>
<dbReference type="InterPro" id="IPR045231">
    <property type="entry name" value="Yip1/4-like"/>
</dbReference>